<proteinExistence type="predicted"/>
<evidence type="ECO:0000313" key="2">
    <source>
        <dbReference type="Proteomes" id="UP001174136"/>
    </source>
</evidence>
<evidence type="ECO:0000313" key="1">
    <source>
        <dbReference type="EMBL" id="KAK0136691.1"/>
    </source>
</evidence>
<dbReference type="AlphaFoldDB" id="A0AA47MAU2"/>
<comment type="caution">
    <text evidence="1">The sequence shown here is derived from an EMBL/GenBank/DDBJ whole genome shotgun (WGS) entry which is preliminary data.</text>
</comment>
<name>A0AA47MAU2_MERPO</name>
<dbReference type="PANTHER" id="PTHR47018:SF3">
    <property type="entry name" value="MYCBP-ASSOCIATED PROTEIN"/>
    <property type="match status" value="1"/>
</dbReference>
<organism evidence="1 2">
    <name type="scientific">Merluccius polli</name>
    <name type="common">Benguela hake</name>
    <name type="synonym">Merluccius cadenati</name>
    <dbReference type="NCBI Taxonomy" id="89951"/>
    <lineage>
        <taxon>Eukaryota</taxon>
        <taxon>Metazoa</taxon>
        <taxon>Chordata</taxon>
        <taxon>Craniata</taxon>
        <taxon>Vertebrata</taxon>
        <taxon>Euteleostomi</taxon>
        <taxon>Actinopterygii</taxon>
        <taxon>Neopterygii</taxon>
        <taxon>Teleostei</taxon>
        <taxon>Neoteleostei</taxon>
        <taxon>Acanthomorphata</taxon>
        <taxon>Zeiogadaria</taxon>
        <taxon>Gadariae</taxon>
        <taxon>Gadiformes</taxon>
        <taxon>Gadoidei</taxon>
        <taxon>Merlucciidae</taxon>
        <taxon>Merluccius</taxon>
    </lineage>
</organism>
<dbReference type="EMBL" id="JAOPHQ010005132">
    <property type="protein sequence ID" value="KAK0136691.1"/>
    <property type="molecule type" value="Genomic_DNA"/>
</dbReference>
<dbReference type="PANTHER" id="PTHR47018">
    <property type="entry name" value="CXC DOMAIN-CONTAINING PROTEIN-RELATED"/>
    <property type="match status" value="1"/>
</dbReference>
<dbReference type="Proteomes" id="UP001174136">
    <property type="component" value="Unassembled WGS sequence"/>
</dbReference>
<keyword evidence="2" id="KW-1185">Reference proteome</keyword>
<gene>
    <name evidence="1" type="ORF">N1851_027138</name>
</gene>
<accession>A0AA47MAU2</accession>
<reference evidence="1" key="1">
    <citation type="journal article" date="2023" name="Front. Mar. Sci.">
        <title>A new Merluccius polli reference genome to investigate the effects of global change in West African waters.</title>
        <authorList>
            <person name="Mateo J.L."/>
            <person name="Blanco-Fernandez C."/>
            <person name="Garcia-Vazquez E."/>
            <person name="Machado-Schiaffino G."/>
        </authorList>
    </citation>
    <scope>NUCLEOTIDE SEQUENCE</scope>
    <source>
        <strain evidence="1">C29</strain>
        <tissue evidence="1">Fin</tissue>
    </source>
</reference>
<protein>
    <submittedName>
        <fullName evidence="1">Uncharacterized protein</fullName>
    </submittedName>
</protein>
<sequence length="1274" mass="143628">MARNKPSVLYCPEACEEDMVHMSVTQESDMDNMKLLYKTALLIRQTIVNFKKKEQSGMVTVLSKADDVPPELYSLIRWILVGPEEELKTETRSRTVDQSALTLSQNIMYAFKTKRQVQHQPKQVTDTFRIQHARENPQVLGLALTIHHDTRNKKLMDFLHSQNYCVPYSQTLLLETAMANAVVENTKRFDGLYVPPFLKKGTFVSFAVDNIDFAEDTADGKGTTHGTITAVYQKANATGEVIAPSLEVKEAKNLSVAPYHVPIKPCSKPKRGPIQRAHRFEINTTGVAESYQLTTKGWVIASALSRENGEKSTIPGWAGFKSLVSSSQSLTHVGALPLLPEVAHEWSTMLTVIQQASKLKSLVIGEEHPTVITFDMALYEKAVQLLDSRDDLKRTVLPRLGELHTVMAALRALGTSIENSGIDDAWIEAGVYGPATTRQILKCTHYKRTLRAHIYTYMALYELLLEKFFAEKPHLKSICSKPVSDVQEACARLAVDKNSRECIANANDRLLQTLTDEGVTEQLKTWEAEKCSNAMFKSLTMYLHHVEAILFFIEASRNADLVLHLQAGEALSKLFFALDRMKYKRLWPRYIADMQDLKRSYPETWRELQDGNISVTKTEIPFVSIGADHACEQLNRMMKVHSGLIGISNNANARQRFFLATPEMSRLSTEFKGQFGVPADKPQEHHEVQSTTVKKEHDAVNKIKSTILSHGNSFDAEGDQLYNFMTHAYVPKENVLQILNVDDNCQKLYEEYFSERINGNVSLWAPIKKQNNTMFLSGNKKQSVKVRDQSMDLKQTKDLYGRFMVLARSNRDIDLKNAVGKYEFTVTPRALFAPDGSILPCTDKSKLIHCLEKLRINEAQQNAQAFVSVEHADEPETSLAPSESPKIAIVDGMVLVQQLAKKQDRISTVKDLGQLLVLTANFDEVILVFDTYKADSLKQKTREKRQQGKDPIQYQIDDNTNIKHIPMGRFLSHEQTKADLTEYLAQAVLKKNANSQRLFITSASGHTRSNRNMWFEENNHEEADTLMICLAAAAAQRCPKARMVIFSPDTDVLVLAVAHYEKLCTNTAVCMASGPLEIEPIWNALGREKATALMAFHAFTGADNVGRLSGIGKTKWFQQFMKADRDIISALMKLSEEGDLPQEAKNALENFVCLVYCPKGIHISSIPDLRWYLFCKHLAESSKLPPTVGALEEHIERVRVQSRVWCQATGMRQNLFDPLQHGYYLTSSGKILPTTTRIPPAPQAILEMKEYKHYRFVGFSERGVLIYSTTSLKG</sequence>